<evidence type="ECO:0000256" key="8">
    <source>
        <dbReference type="ARBA" id="ARBA00023264"/>
    </source>
</evidence>
<comment type="catalytic activity">
    <reaction evidence="12">
        <text>sn-glycerol 3-phosphate + NADP(+) = dihydroxyacetone phosphate + NADPH + H(+)</text>
        <dbReference type="Rhea" id="RHEA:11096"/>
        <dbReference type="ChEBI" id="CHEBI:15378"/>
        <dbReference type="ChEBI" id="CHEBI:57597"/>
        <dbReference type="ChEBI" id="CHEBI:57642"/>
        <dbReference type="ChEBI" id="CHEBI:57783"/>
        <dbReference type="ChEBI" id="CHEBI:58349"/>
        <dbReference type="EC" id="1.1.1.94"/>
    </reaction>
</comment>
<keyword evidence="7" id="KW-0594">Phospholipid biosynthesis</keyword>
<dbReference type="Gene3D" id="1.10.1040.10">
    <property type="entry name" value="N-(1-d-carboxylethyl)-l-norvaline Dehydrogenase, domain 2"/>
    <property type="match status" value="1"/>
</dbReference>
<evidence type="ECO:0000256" key="7">
    <source>
        <dbReference type="ARBA" id="ARBA00023209"/>
    </source>
</evidence>
<evidence type="ECO:0000256" key="1">
    <source>
        <dbReference type="ARBA" id="ARBA00011009"/>
    </source>
</evidence>
<dbReference type="GO" id="GO:0008654">
    <property type="term" value="P:phospholipid biosynthetic process"/>
    <property type="evidence" value="ECO:0007669"/>
    <property type="project" value="UniProtKB-KW"/>
</dbReference>
<dbReference type="InterPro" id="IPR006109">
    <property type="entry name" value="G3P_DH_NAD-dep_C"/>
</dbReference>
<evidence type="ECO:0000256" key="6">
    <source>
        <dbReference type="ARBA" id="ARBA00023098"/>
    </source>
</evidence>
<feature type="domain" description="Glycerol-3-phosphate dehydrogenase NAD-dependent C-terminal" evidence="14">
    <location>
        <begin position="194"/>
        <end position="337"/>
    </location>
</feature>
<evidence type="ECO:0000256" key="5">
    <source>
        <dbReference type="ARBA" id="ARBA00023027"/>
    </source>
</evidence>
<dbReference type="GO" id="GO:0141153">
    <property type="term" value="F:glycerol-3-phosphate dehydrogenase (NADP+) activity"/>
    <property type="evidence" value="ECO:0007669"/>
    <property type="project" value="RHEA"/>
</dbReference>
<evidence type="ECO:0000259" key="13">
    <source>
        <dbReference type="Pfam" id="PF01210"/>
    </source>
</evidence>
<name>B0MGN6_ANACD</name>
<comment type="similarity">
    <text evidence="1 11">Belongs to the NAD-dependent glycerol-3-phosphate dehydrogenase family.</text>
</comment>
<evidence type="ECO:0000256" key="12">
    <source>
        <dbReference type="RuleBase" id="RU000439"/>
    </source>
</evidence>
<proteinExistence type="inferred from homology"/>
<evidence type="ECO:0000256" key="9">
    <source>
        <dbReference type="PIRSR" id="PIRSR000114-1"/>
    </source>
</evidence>
<dbReference type="SUPFAM" id="SSF48179">
    <property type="entry name" value="6-phosphogluconate dehydrogenase C-terminal domain-like"/>
    <property type="match status" value="1"/>
</dbReference>
<dbReference type="Pfam" id="PF07479">
    <property type="entry name" value="NAD_Gly3P_dh_C"/>
    <property type="match status" value="1"/>
</dbReference>
<dbReference type="Pfam" id="PF01210">
    <property type="entry name" value="NAD_Gly3P_dh_N"/>
    <property type="match status" value="1"/>
</dbReference>
<dbReference type="GO" id="GO:0005975">
    <property type="term" value="P:carbohydrate metabolic process"/>
    <property type="evidence" value="ECO:0007669"/>
    <property type="project" value="InterPro"/>
</dbReference>
<feature type="domain" description="Glycerol-3-phosphate dehydrogenase NAD-dependent N-terminal" evidence="13">
    <location>
        <begin position="12"/>
        <end position="173"/>
    </location>
</feature>
<feature type="binding site" evidence="10">
    <location>
        <position position="270"/>
    </location>
    <ligand>
        <name>NAD(+)</name>
        <dbReference type="ChEBI" id="CHEBI:57540"/>
    </ligand>
</feature>
<dbReference type="InterPro" id="IPR006168">
    <property type="entry name" value="G3P_DH_NAD-dep"/>
</dbReference>
<comment type="caution">
    <text evidence="15">The sequence shown here is derived from an EMBL/GenBank/DDBJ whole genome shotgun (WGS) entry which is preliminary data.</text>
</comment>
<evidence type="ECO:0000259" key="14">
    <source>
        <dbReference type="Pfam" id="PF07479"/>
    </source>
</evidence>
<dbReference type="Gene3D" id="3.40.50.720">
    <property type="entry name" value="NAD(P)-binding Rossmann-like Domain"/>
    <property type="match status" value="1"/>
</dbReference>
<dbReference type="eggNOG" id="COG0240">
    <property type="taxonomic scope" value="Bacteria"/>
</dbReference>
<sequence>MLFEMEGLMSTITVIGAGVMASSLSFPAVENGNEMRLTGTPLDREIIDSVKANRYHPSLKRTLPEGVKAFQIEELDAALDGCDAVILGVSSFGVDWFIENALAKIPDKIPVIAVTKGVEVYDDGMVKTFPELFASNVEKGKSHEFCAIGGPCRCYELADHDDTRVAFCGKNMEVLEFFKKLLERPYYHIDLTQDVAGLEIAVALKNAYALGVSLGIGLEEKQQKYMCNTQSALFGQSSYEIMKFVQYMGGNVENSIHGIGDLYVTVMGGRSKEIGKRLGAGMPYEQAMEELKGVTLESVVIARRAAKAVRILSEKNQIKKEDFPLILHIDDVLQHGSMLDIPWKKFRVNE</sequence>
<keyword evidence="8" id="KW-1208">Phospholipid metabolism</keyword>
<reference evidence="15" key="1">
    <citation type="submission" date="2007-11" db="EMBL/GenBank/DDBJ databases">
        <authorList>
            <person name="Fulton L."/>
            <person name="Clifton S."/>
            <person name="Fulton B."/>
            <person name="Xu J."/>
            <person name="Minx P."/>
            <person name="Pepin K.H."/>
            <person name="Johnson M."/>
            <person name="Thiruvilangam P."/>
            <person name="Bhonagiri V."/>
            <person name="Nash W.E."/>
            <person name="Mardis E.R."/>
            <person name="Wilson R.K."/>
        </authorList>
    </citation>
    <scope>NUCLEOTIDE SEQUENCE [LARGE SCALE GENOMIC DNA]</scope>
    <source>
        <strain evidence="15">DSM 14662</strain>
    </source>
</reference>
<dbReference type="PIRSF" id="PIRSF000114">
    <property type="entry name" value="Glycerol-3-P_dh"/>
    <property type="match status" value="1"/>
</dbReference>
<dbReference type="SUPFAM" id="SSF51735">
    <property type="entry name" value="NAD(P)-binding Rossmann-fold domains"/>
    <property type="match status" value="1"/>
</dbReference>
<evidence type="ECO:0000256" key="2">
    <source>
        <dbReference type="ARBA" id="ARBA00022516"/>
    </source>
</evidence>
<dbReference type="AlphaFoldDB" id="B0MGN6"/>
<protein>
    <recommendedName>
        <fullName evidence="12">Glycerol-3-phosphate dehydrogenase</fullName>
        <ecNumber evidence="12">1.1.1.94</ecNumber>
    </recommendedName>
</protein>
<evidence type="ECO:0000313" key="15">
    <source>
        <dbReference type="EMBL" id="EDR96723.1"/>
    </source>
</evidence>
<evidence type="ECO:0000256" key="10">
    <source>
        <dbReference type="PIRSR" id="PIRSR000114-3"/>
    </source>
</evidence>
<keyword evidence="6" id="KW-0443">Lipid metabolism</keyword>
<feature type="active site" description="Proton acceptor" evidence="9">
    <location>
        <position position="205"/>
    </location>
</feature>
<keyword evidence="4 11" id="KW-0560">Oxidoreductase</keyword>
<reference evidence="15" key="2">
    <citation type="submission" date="2013-11" db="EMBL/GenBank/DDBJ databases">
        <title>Draft genome sequence of Anaerostipes caccae (DSM 14662).</title>
        <authorList>
            <person name="Sudarsanam P."/>
            <person name="Ley R."/>
            <person name="Guruge J."/>
            <person name="Turnbaugh P.J."/>
            <person name="Mahowald M."/>
            <person name="Liep D."/>
            <person name="Gordon J."/>
        </authorList>
    </citation>
    <scope>NUCLEOTIDE SEQUENCE</scope>
    <source>
        <strain evidence="15">DSM 14662</strain>
    </source>
</reference>
<dbReference type="GO" id="GO:0051287">
    <property type="term" value="F:NAD binding"/>
    <property type="evidence" value="ECO:0007669"/>
    <property type="project" value="InterPro"/>
</dbReference>
<keyword evidence="2" id="KW-0444">Lipid biosynthesis</keyword>
<dbReference type="InterPro" id="IPR008927">
    <property type="entry name" value="6-PGluconate_DH-like_C_sf"/>
</dbReference>
<dbReference type="GO" id="GO:0046168">
    <property type="term" value="P:glycerol-3-phosphate catabolic process"/>
    <property type="evidence" value="ECO:0007669"/>
    <property type="project" value="InterPro"/>
</dbReference>
<dbReference type="EC" id="1.1.1.94" evidence="12"/>
<dbReference type="EMBL" id="ABAX03000021">
    <property type="protein sequence ID" value="EDR96723.1"/>
    <property type="molecule type" value="Genomic_DNA"/>
</dbReference>
<dbReference type="PRINTS" id="PR00077">
    <property type="entry name" value="GPDHDRGNASE"/>
</dbReference>
<dbReference type="PANTHER" id="PTHR11728">
    <property type="entry name" value="GLYCEROL-3-PHOSPHATE DEHYDROGENASE"/>
    <property type="match status" value="1"/>
</dbReference>
<keyword evidence="5 10" id="KW-0520">NAD</keyword>
<organism evidence="15 16">
    <name type="scientific">Anaerostipes caccae (strain DSM 14662 / CCUG 47493 / JCM 13470 / NCIMB 13811 / L1-92)</name>
    <dbReference type="NCBI Taxonomy" id="411490"/>
    <lineage>
        <taxon>Bacteria</taxon>
        <taxon>Bacillati</taxon>
        <taxon>Bacillota</taxon>
        <taxon>Clostridia</taxon>
        <taxon>Lachnospirales</taxon>
        <taxon>Lachnospiraceae</taxon>
        <taxon>Anaerostipes</taxon>
    </lineage>
</organism>
<feature type="non-terminal residue" evidence="15">
    <location>
        <position position="350"/>
    </location>
</feature>
<evidence type="ECO:0000256" key="11">
    <source>
        <dbReference type="RuleBase" id="RU000437"/>
    </source>
</evidence>
<gene>
    <name evidence="15" type="ORF">ANACAC_02755</name>
</gene>
<evidence type="ECO:0000313" key="16">
    <source>
        <dbReference type="Proteomes" id="UP000004935"/>
    </source>
</evidence>
<dbReference type="InterPro" id="IPR036291">
    <property type="entry name" value="NAD(P)-bd_dom_sf"/>
</dbReference>
<dbReference type="Proteomes" id="UP000004935">
    <property type="component" value="Unassembled WGS sequence"/>
</dbReference>
<evidence type="ECO:0000256" key="4">
    <source>
        <dbReference type="ARBA" id="ARBA00023002"/>
    </source>
</evidence>
<dbReference type="InterPro" id="IPR013328">
    <property type="entry name" value="6PGD_dom2"/>
</dbReference>
<dbReference type="HOGENOM" id="CLU_033449_1_0_9"/>
<keyword evidence="3" id="KW-0521">NADP</keyword>
<dbReference type="PANTHER" id="PTHR11728:SF1">
    <property type="entry name" value="GLYCEROL-3-PHOSPHATE DEHYDROGENASE [NAD(+)] 2, CHLOROPLASTIC"/>
    <property type="match status" value="1"/>
</dbReference>
<accession>B0MGN6</accession>
<keyword evidence="16" id="KW-1185">Reference proteome</keyword>
<dbReference type="STRING" id="411490.ANACAC_02755"/>
<dbReference type="GO" id="GO:0005829">
    <property type="term" value="C:cytosol"/>
    <property type="evidence" value="ECO:0007669"/>
    <property type="project" value="TreeGrafter"/>
</dbReference>
<evidence type="ECO:0000256" key="3">
    <source>
        <dbReference type="ARBA" id="ARBA00022857"/>
    </source>
</evidence>
<dbReference type="InterPro" id="IPR011128">
    <property type="entry name" value="G3P_DH_NAD-dep_N"/>
</dbReference>